<dbReference type="RefSeq" id="WP_345399698.1">
    <property type="nucleotide sequence ID" value="NZ_BAABHG010000010.1"/>
</dbReference>
<comment type="caution">
    <text evidence="2">The sequence shown here is derived from an EMBL/GenBank/DDBJ whole genome shotgun (WGS) entry which is preliminary data.</text>
</comment>
<protein>
    <recommendedName>
        <fullName evidence="4">LPXTG cell wall anchor domain-containing protein</fullName>
    </recommendedName>
</protein>
<sequence length="93" mass="9931">MREYWPQIRLWLFGLGSLLLLVLGIVSLASPGGVTCGGETMRPGDRCVSSGQSRGMTEQASENTGRDWIFVVAGGLGTLGFGAYGVLALRRRV</sequence>
<keyword evidence="3" id="KW-1185">Reference proteome</keyword>
<evidence type="ECO:0000256" key="1">
    <source>
        <dbReference type="SAM" id="Phobius"/>
    </source>
</evidence>
<accession>A0ABW5GVJ3</accession>
<evidence type="ECO:0000313" key="3">
    <source>
        <dbReference type="Proteomes" id="UP001597419"/>
    </source>
</evidence>
<dbReference type="EMBL" id="JBHUKU010000028">
    <property type="protein sequence ID" value="MFD2464844.1"/>
    <property type="molecule type" value="Genomic_DNA"/>
</dbReference>
<proteinExistence type="predicted"/>
<reference evidence="3" key="1">
    <citation type="journal article" date="2019" name="Int. J. Syst. Evol. Microbiol.">
        <title>The Global Catalogue of Microorganisms (GCM) 10K type strain sequencing project: providing services to taxonomists for standard genome sequencing and annotation.</title>
        <authorList>
            <consortium name="The Broad Institute Genomics Platform"/>
            <consortium name="The Broad Institute Genome Sequencing Center for Infectious Disease"/>
            <person name="Wu L."/>
            <person name="Ma J."/>
        </authorList>
    </citation>
    <scope>NUCLEOTIDE SEQUENCE [LARGE SCALE GENOMIC DNA]</scope>
    <source>
        <strain evidence="3">CGMCC 4.7643</strain>
    </source>
</reference>
<dbReference type="Proteomes" id="UP001597419">
    <property type="component" value="Unassembled WGS sequence"/>
</dbReference>
<evidence type="ECO:0008006" key="4">
    <source>
        <dbReference type="Google" id="ProtNLM"/>
    </source>
</evidence>
<evidence type="ECO:0000313" key="2">
    <source>
        <dbReference type="EMBL" id="MFD2464844.1"/>
    </source>
</evidence>
<name>A0ABW5GVJ3_9PSEU</name>
<keyword evidence="1" id="KW-0472">Membrane</keyword>
<keyword evidence="1" id="KW-1133">Transmembrane helix</keyword>
<keyword evidence="1" id="KW-0812">Transmembrane</keyword>
<organism evidence="2 3">
    <name type="scientific">Amycolatopsis samaneae</name>
    <dbReference type="NCBI Taxonomy" id="664691"/>
    <lineage>
        <taxon>Bacteria</taxon>
        <taxon>Bacillati</taxon>
        <taxon>Actinomycetota</taxon>
        <taxon>Actinomycetes</taxon>
        <taxon>Pseudonocardiales</taxon>
        <taxon>Pseudonocardiaceae</taxon>
        <taxon>Amycolatopsis</taxon>
    </lineage>
</organism>
<feature type="transmembrane region" description="Helical" evidence="1">
    <location>
        <begin position="68"/>
        <end position="89"/>
    </location>
</feature>
<gene>
    <name evidence="2" type="ORF">ACFSYJ_39935</name>
</gene>